<protein>
    <submittedName>
        <fullName evidence="2">Uncharacterized protein</fullName>
    </submittedName>
</protein>
<reference evidence="3" key="1">
    <citation type="journal article" date="2009" name="Genome Res.">
        <title>Comparative genomic analyses of the human fungal pathogens Coccidioides and their relatives.</title>
        <authorList>
            <person name="Sharpton T.J."/>
            <person name="Stajich J.E."/>
            <person name="Rounsley S.D."/>
            <person name="Gardner M.J."/>
            <person name="Wortman J.R."/>
            <person name="Jordar V.S."/>
            <person name="Maiti R."/>
            <person name="Kodira C.D."/>
            <person name="Neafsey D.E."/>
            <person name="Zeng Q."/>
            <person name="Hung C.-Y."/>
            <person name="McMahan C."/>
            <person name="Muszewska A."/>
            <person name="Grynberg M."/>
            <person name="Mandel M.A."/>
            <person name="Kellner E.M."/>
            <person name="Barker B.M."/>
            <person name="Galgiani J.N."/>
            <person name="Orbach M.J."/>
            <person name="Kirkland T.N."/>
            <person name="Cole G.T."/>
            <person name="Henn M.R."/>
            <person name="Birren B.W."/>
            <person name="Taylor J.W."/>
        </authorList>
    </citation>
    <scope>NUCLEOTIDE SEQUENCE [LARGE SCALE GENOMIC DNA]</scope>
    <source>
        <strain evidence="3">RS</strain>
    </source>
</reference>
<dbReference type="VEuPathDB" id="FungiDB:CIMG_13254"/>
<reference evidence="3" key="2">
    <citation type="journal article" date="2010" name="Genome Res.">
        <title>Population genomic sequencing of Coccidioides fungi reveals recent hybridization and transposon control.</title>
        <authorList>
            <person name="Neafsey D.E."/>
            <person name="Barker B.M."/>
            <person name="Sharpton T.J."/>
            <person name="Stajich J.E."/>
            <person name="Park D.J."/>
            <person name="Whiston E."/>
            <person name="Hung C.-Y."/>
            <person name="McMahan C."/>
            <person name="White J."/>
            <person name="Sykes S."/>
            <person name="Heiman D."/>
            <person name="Young S."/>
            <person name="Zeng Q."/>
            <person name="Abouelleil A."/>
            <person name="Aftuck L."/>
            <person name="Bessette D."/>
            <person name="Brown A."/>
            <person name="FitzGerald M."/>
            <person name="Lui A."/>
            <person name="Macdonald J.P."/>
            <person name="Priest M."/>
            <person name="Orbach M.J."/>
            <person name="Galgiani J.N."/>
            <person name="Kirkland T.N."/>
            <person name="Cole G.T."/>
            <person name="Birren B.W."/>
            <person name="Henn M.R."/>
            <person name="Taylor J.W."/>
            <person name="Rounsley S.D."/>
        </authorList>
    </citation>
    <scope>GENOME REANNOTATION</scope>
    <source>
        <strain evidence="3">RS</strain>
    </source>
</reference>
<dbReference type="GeneID" id="24164881"/>
<feature type="region of interest" description="Disordered" evidence="1">
    <location>
        <begin position="37"/>
        <end position="61"/>
    </location>
</feature>
<accession>A0A0D8JTZ2</accession>
<dbReference type="KEGG" id="cim:CIMG_13254"/>
<evidence type="ECO:0000313" key="2">
    <source>
        <dbReference type="EMBL" id="KJF60815.1"/>
    </source>
</evidence>
<evidence type="ECO:0000313" key="3">
    <source>
        <dbReference type="Proteomes" id="UP000001261"/>
    </source>
</evidence>
<name>A0A0D8JTZ2_COCIM</name>
<dbReference type="EMBL" id="GG704913">
    <property type="protein sequence ID" value="KJF60815.1"/>
    <property type="molecule type" value="Genomic_DNA"/>
</dbReference>
<organism evidence="2 3">
    <name type="scientific">Coccidioides immitis (strain RS)</name>
    <name type="common">Valley fever fungus</name>
    <dbReference type="NCBI Taxonomy" id="246410"/>
    <lineage>
        <taxon>Eukaryota</taxon>
        <taxon>Fungi</taxon>
        <taxon>Dikarya</taxon>
        <taxon>Ascomycota</taxon>
        <taxon>Pezizomycotina</taxon>
        <taxon>Eurotiomycetes</taxon>
        <taxon>Eurotiomycetidae</taxon>
        <taxon>Onygenales</taxon>
        <taxon>Onygenaceae</taxon>
        <taxon>Coccidioides</taxon>
    </lineage>
</organism>
<dbReference type="AlphaFoldDB" id="A0A0D8JTZ2"/>
<sequence length="106" mass="11411">MSAPQALNDASSHSRVWEKPSNEWFRAVWAEVTRKTNPEWGFSGGSAPEDDGPEVKKGGVMHGVRAGSTAGRYWWARGAWVSTGVTHALPPGHSHHVVAAGREPLA</sequence>
<proteinExistence type="predicted"/>
<dbReference type="InParanoid" id="A0A0D8JTZ2"/>
<keyword evidence="3" id="KW-1185">Reference proteome</keyword>
<evidence type="ECO:0000256" key="1">
    <source>
        <dbReference type="SAM" id="MobiDB-lite"/>
    </source>
</evidence>
<gene>
    <name evidence="2" type="ORF">CIMG_13254</name>
</gene>
<dbReference type="RefSeq" id="XP_004445078.1">
    <property type="nucleotide sequence ID" value="XM_004445021.1"/>
</dbReference>
<dbReference type="Proteomes" id="UP000001261">
    <property type="component" value="Unassembled WGS sequence"/>
</dbReference>